<proteinExistence type="predicted"/>
<reference evidence="3" key="1">
    <citation type="submission" date="2025-08" db="UniProtKB">
        <authorList>
            <consortium name="RefSeq"/>
        </authorList>
    </citation>
    <scope>IDENTIFICATION</scope>
    <source>
        <strain evidence="3">14028-0561.14</strain>
        <tissue evidence="3">Whole fly</tissue>
    </source>
</reference>
<feature type="compositionally biased region" description="Low complexity" evidence="1">
    <location>
        <begin position="18"/>
        <end position="30"/>
    </location>
</feature>
<dbReference type="GeneID" id="108076024"/>
<gene>
    <name evidence="3" type="primary">LOC108076024</name>
</gene>
<evidence type="ECO:0000256" key="1">
    <source>
        <dbReference type="SAM" id="MobiDB-lite"/>
    </source>
</evidence>
<feature type="compositionally biased region" description="Basic residues" evidence="1">
    <location>
        <begin position="195"/>
        <end position="207"/>
    </location>
</feature>
<feature type="compositionally biased region" description="Low complexity" evidence="1">
    <location>
        <begin position="175"/>
        <end position="194"/>
    </location>
</feature>
<sequence>MANQNLEKYKENDKNPTPSSSGGSPNPISGRLEAHNRGQQEKSKQLGRVFDILERAKNNLRVMEEHRLSQMEGLKNLRARLFQENQDLRLMLPPSSSISAPILSLPGSSNKAAVTGNLLTATASSTSSFPRRKMSSKSVTIAQIPSQSRSLITSQPATPKASSSTIVRTPSRSRSLITSLPPSRTSSSRSLQSKKSQRIYKRSKHRMLPGNEDNVSAFSGESEKSATAKDLKQRLLSNFK</sequence>
<name>A0A6P4INU9_DROKI</name>
<protein>
    <submittedName>
        <fullName evidence="3">Uncharacterized protein</fullName>
    </submittedName>
</protein>
<accession>A0A6P4INU9</accession>
<organism evidence="2 3">
    <name type="scientific">Drosophila kikkawai</name>
    <name type="common">Fruit fly</name>
    <dbReference type="NCBI Taxonomy" id="30033"/>
    <lineage>
        <taxon>Eukaryota</taxon>
        <taxon>Metazoa</taxon>
        <taxon>Ecdysozoa</taxon>
        <taxon>Arthropoda</taxon>
        <taxon>Hexapoda</taxon>
        <taxon>Insecta</taxon>
        <taxon>Pterygota</taxon>
        <taxon>Neoptera</taxon>
        <taxon>Endopterygota</taxon>
        <taxon>Diptera</taxon>
        <taxon>Brachycera</taxon>
        <taxon>Muscomorpha</taxon>
        <taxon>Ephydroidea</taxon>
        <taxon>Drosophilidae</taxon>
        <taxon>Drosophila</taxon>
        <taxon>Sophophora</taxon>
    </lineage>
</organism>
<dbReference type="RefSeq" id="XP_017024173.1">
    <property type="nucleotide sequence ID" value="XM_017168684.3"/>
</dbReference>
<feature type="compositionally biased region" description="Polar residues" evidence="1">
    <location>
        <begin position="136"/>
        <end position="174"/>
    </location>
</feature>
<feature type="compositionally biased region" description="Basic and acidic residues" evidence="1">
    <location>
        <begin position="221"/>
        <end position="233"/>
    </location>
</feature>
<dbReference type="AlphaFoldDB" id="A0A6P4INU9"/>
<feature type="region of interest" description="Disordered" evidence="1">
    <location>
        <begin position="1"/>
        <end position="48"/>
    </location>
</feature>
<feature type="compositionally biased region" description="Basic and acidic residues" evidence="1">
    <location>
        <begin position="32"/>
        <end position="44"/>
    </location>
</feature>
<evidence type="ECO:0000313" key="2">
    <source>
        <dbReference type="Proteomes" id="UP001652661"/>
    </source>
</evidence>
<dbReference type="Proteomes" id="UP001652661">
    <property type="component" value="Chromosome X"/>
</dbReference>
<keyword evidence="2" id="KW-1185">Reference proteome</keyword>
<feature type="region of interest" description="Disordered" evidence="1">
    <location>
        <begin position="123"/>
        <end position="240"/>
    </location>
</feature>
<evidence type="ECO:0000313" key="3">
    <source>
        <dbReference type="RefSeq" id="XP_017024173.1"/>
    </source>
</evidence>
<dbReference type="OrthoDB" id="10615796at2759"/>